<reference evidence="2" key="1">
    <citation type="submission" date="2020-04" db="EMBL/GenBank/DDBJ databases">
        <title>Deep metagenomics examines the oral microbiome during advanced dental caries in children, revealing novel taxa and co-occurrences with host molecules.</title>
        <authorList>
            <person name="Baker J.L."/>
            <person name="Morton J.T."/>
            <person name="Dinis M."/>
            <person name="Alvarez R."/>
            <person name="Tran N.C."/>
            <person name="Knight R."/>
            <person name="Edlund A."/>
        </authorList>
    </citation>
    <scope>NUCLEOTIDE SEQUENCE</scope>
    <source>
        <strain evidence="2">JCVI_23_bin.16</strain>
    </source>
</reference>
<dbReference type="InterPro" id="IPR012454">
    <property type="entry name" value="DUF1659"/>
</dbReference>
<protein>
    <recommendedName>
        <fullName evidence="1">DUF1659 domain-containing protein</fullName>
    </recommendedName>
</protein>
<comment type="caution">
    <text evidence="2">The sequence shown here is derived from an EMBL/GenBank/DDBJ whole genome shotgun (WGS) entry which is preliminary data.</text>
</comment>
<dbReference type="Pfam" id="PF07872">
    <property type="entry name" value="DUF1659"/>
    <property type="match status" value="1"/>
</dbReference>
<feature type="domain" description="DUF1659" evidence="1">
    <location>
        <begin position="3"/>
        <end position="48"/>
    </location>
</feature>
<proteinExistence type="predicted"/>
<evidence type="ECO:0000259" key="1">
    <source>
        <dbReference type="Pfam" id="PF07872"/>
    </source>
</evidence>
<dbReference type="Proteomes" id="UP000757900">
    <property type="component" value="Unassembled WGS sequence"/>
</dbReference>
<gene>
    <name evidence="2" type="ORF">HXK00_08160</name>
</gene>
<name>A0A929MQQ5_ABIDE</name>
<evidence type="ECO:0000313" key="2">
    <source>
        <dbReference type="EMBL" id="MBF0935592.1"/>
    </source>
</evidence>
<accession>A0A929MQQ5</accession>
<organism evidence="2 3">
    <name type="scientific">Abiotrophia defectiva</name>
    <name type="common">Streptococcus defectivus</name>
    <dbReference type="NCBI Taxonomy" id="46125"/>
    <lineage>
        <taxon>Bacteria</taxon>
        <taxon>Bacillati</taxon>
        <taxon>Bacillota</taxon>
        <taxon>Bacilli</taxon>
        <taxon>Lactobacillales</taxon>
        <taxon>Aerococcaceae</taxon>
        <taxon>Abiotrophia</taxon>
    </lineage>
</organism>
<evidence type="ECO:0000313" key="3">
    <source>
        <dbReference type="Proteomes" id="UP000757900"/>
    </source>
</evidence>
<dbReference type="EMBL" id="JABZFV010000298">
    <property type="protein sequence ID" value="MBF0935592.1"/>
    <property type="molecule type" value="Genomic_DNA"/>
</dbReference>
<feature type="non-terminal residue" evidence="2">
    <location>
        <position position="1"/>
    </location>
</feature>
<dbReference type="AlphaFoldDB" id="A0A929MQQ5"/>
<sequence length="50" mass="5442">DENKKKENVSLGHVVANASTEDVTAVRDAVGTLVKHPITETKVTEVYAYN</sequence>